<feature type="region of interest" description="Disordered" evidence="1">
    <location>
        <begin position="392"/>
        <end position="411"/>
    </location>
</feature>
<evidence type="ECO:0000256" key="1">
    <source>
        <dbReference type="SAM" id="MobiDB-lite"/>
    </source>
</evidence>
<comment type="caution">
    <text evidence="2">The sequence shown here is derived from an EMBL/GenBank/DDBJ whole genome shotgun (WGS) entry which is preliminary data.</text>
</comment>
<sequence>MNRILSWLLRLAALSAVVAVAWVVYLDTKPHQAPVQVAEPQTGLSGEAKTSTAAESVQPQQPIVKDEESAPGGAAEEAVVTPPAASAGVGPETAAPEAAAPEAAAPETAAPETAAPEAAAPETAAPETAAPETAAPETAAPETAAPETAAPETAAPEAAAPETAAPETAAAETAAPETAAPETAAPETAAPETAAPEAAAAKAAAPEAAAAMAAAPEMAQPPEGAPGAVVRNVERAPATVAGADGQSVGGMKEPPAAPAETVVASVTESVAEPSGMESGQPAGEAGQSASAQEPQQDFMARWQSARMAAWQGRLEEAEALFQSLHEERPDDYDLSGELGNVQFALGHLADAAQSYFMTSLRLAADGYDVDAVRLMWTVKRLDPELGTRLEHDLLGETAAEGESGESAAGSD</sequence>
<feature type="compositionally biased region" description="Low complexity" evidence="1">
    <location>
        <begin position="70"/>
        <end position="228"/>
    </location>
</feature>
<evidence type="ECO:0008006" key="4">
    <source>
        <dbReference type="Google" id="ProtNLM"/>
    </source>
</evidence>
<dbReference type="Gene3D" id="1.25.40.10">
    <property type="entry name" value="Tetratricopeptide repeat domain"/>
    <property type="match status" value="1"/>
</dbReference>
<dbReference type="Proteomes" id="UP000252707">
    <property type="component" value="Unassembled WGS sequence"/>
</dbReference>
<dbReference type="Pfam" id="PF14559">
    <property type="entry name" value="TPR_19"/>
    <property type="match status" value="1"/>
</dbReference>
<dbReference type="AlphaFoldDB" id="A0A369CHG3"/>
<feature type="region of interest" description="Disordered" evidence="1">
    <location>
        <begin position="37"/>
        <end position="296"/>
    </location>
</feature>
<feature type="compositionally biased region" description="Low complexity" evidence="1">
    <location>
        <begin position="395"/>
        <end position="411"/>
    </location>
</feature>
<reference evidence="2 3" key="1">
    <citation type="submission" date="2018-07" db="EMBL/GenBank/DDBJ databases">
        <title>Genomic Encyclopedia of Type Strains, Phase IV (KMG-IV): sequencing the most valuable type-strain genomes for metagenomic binning, comparative biology and taxonomic classification.</title>
        <authorList>
            <person name="Goeker M."/>
        </authorList>
    </citation>
    <scope>NUCLEOTIDE SEQUENCE [LARGE SCALE GENOMIC DNA]</scope>
    <source>
        <strain evidence="2 3">DSM 26407</strain>
    </source>
</reference>
<dbReference type="EMBL" id="QPJY01000001">
    <property type="protein sequence ID" value="RCX33133.1"/>
    <property type="molecule type" value="Genomic_DNA"/>
</dbReference>
<dbReference type="InterPro" id="IPR011990">
    <property type="entry name" value="TPR-like_helical_dom_sf"/>
</dbReference>
<dbReference type="PANTHER" id="PTHR21523:SF47">
    <property type="entry name" value="SALIVARY GLUE PROTEIN SGS-3"/>
    <property type="match status" value="1"/>
</dbReference>
<name>A0A369CHG3_9GAMM</name>
<proteinExistence type="predicted"/>
<dbReference type="PANTHER" id="PTHR21523">
    <property type="match status" value="1"/>
</dbReference>
<dbReference type="RefSeq" id="WP_170141994.1">
    <property type="nucleotide sequence ID" value="NZ_QPJY01000001.1"/>
</dbReference>
<gene>
    <name evidence="2" type="ORF">DFQ59_101432</name>
</gene>
<dbReference type="SUPFAM" id="SSF48452">
    <property type="entry name" value="TPR-like"/>
    <property type="match status" value="1"/>
</dbReference>
<keyword evidence="3" id="KW-1185">Reference proteome</keyword>
<protein>
    <recommendedName>
        <fullName evidence="4">Tetratricopeptide repeat protein</fullName>
    </recommendedName>
</protein>
<evidence type="ECO:0000313" key="3">
    <source>
        <dbReference type="Proteomes" id="UP000252707"/>
    </source>
</evidence>
<accession>A0A369CHG3</accession>
<evidence type="ECO:0000313" key="2">
    <source>
        <dbReference type="EMBL" id="RCX33133.1"/>
    </source>
</evidence>
<feature type="compositionally biased region" description="Polar residues" evidence="1">
    <location>
        <begin position="42"/>
        <end position="61"/>
    </location>
</feature>
<organism evidence="2 3">
    <name type="scientific">Thioalbus denitrificans</name>
    <dbReference type="NCBI Taxonomy" id="547122"/>
    <lineage>
        <taxon>Bacteria</taxon>
        <taxon>Pseudomonadati</taxon>
        <taxon>Pseudomonadota</taxon>
        <taxon>Gammaproteobacteria</taxon>
        <taxon>Chromatiales</taxon>
        <taxon>Ectothiorhodospiraceae</taxon>
        <taxon>Thioalbus</taxon>
    </lineage>
</organism>
<feature type="compositionally biased region" description="Low complexity" evidence="1">
    <location>
        <begin position="258"/>
        <end position="268"/>
    </location>
</feature>